<dbReference type="RefSeq" id="WP_009576762.1">
    <property type="nucleotide sequence ID" value="NZ_AEIG01000085.1"/>
</dbReference>
<dbReference type="AlphaFoldDB" id="F3L4K5"/>
<dbReference type="PANTHER" id="PTHR39327">
    <property type="match status" value="1"/>
</dbReference>
<dbReference type="Pfam" id="PF06035">
    <property type="entry name" value="Peptidase_C93"/>
    <property type="match status" value="1"/>
</dbReference>
<dbReference type="OrthoDB" id="5401788at2"/>
<dbReference type="MEROPS" id="M67.A13"/>
<reference evidence="1 2" key="1">
    <citation type="journal article" date="2011" name="J. Bacteriol.">
        <title>Genome sequence of strain IMCC3088, a proteorhodopsin-containing marine bacterium belonging to the OM60/NOR5 clade.</title>
        <authorList>
            <person name="Jang Y."/>
            <person name="Oh H.M."/>
            <person name="Kang I."/>
            <person name="Lee K."/>
            <person name="Yang S.J."/>
            <person name="Cho J.C."/>
        </authorList>
    </citation>
    <scope>NUCLEOTIDE SEQUENCE [LARGE SCALE GENOMIC DNA]</scope>
    <source>
        <strain evidence="1 2">IMCC3088</strain>
    </source>
</reference>
<protein>
    <submittedName>
        <fullName evidence="1">Uncharacterized protein</fullName>
    </submittedName>
</protein>
<comment type="caution">
    <text evidence="1">The sequence shown here is derived from an EMBL/GenBank/DDBJ whole genome shotgun (WGS) entry which is preliminary data.</text>
</comment>
<dbReference type="EMBL" id="AEIG01000085">
    <property type="protein sequence ID" value="EGG28744.1"/>
    <property type="molecule type" value="Genomic_DNA"/>
</dbReference>
<dbReference type="STRING" id="2518989.IMCC3088_2606"/>
<dbReference type="eggNOG" id="COG3672">
    <property type="taxonomic scope" value="Bacteria"/>
</dbReference>
<proteinExistence type="predicted"/>
<dbReference type="Proteomes" id="UP000005615">
    <property type="component" value="Unassembled WGS sequence"/>
</dbReference>
<keyword evidence="2" id="KW-1185">Reference proteome</keyword>
<dbReference type="InterPro" id="IPR010319">
    <property type="entry name" value="Transglutaminase-like_Cys_pept"/>
</dbReference>
<gene>
    <name evidence="1" type="ORF">IMCC3088_2606</name>
</gene>
<evidence type="ECO:0000313" key="2">
    <source>
        <dbReference type="Proteomes" id="UP000005615"/>
    </source>
</evidence>
<evidence type="ECO:0000313" key="1">
    <source>
        <dbReference type="EMBL" id="EGG28744.1"/>
    </source>
</evidence>
<organism evidence="1 2">
    <name type="scientific">Aequoribacter fuscus</name>
    <dbReference type="NCBI Taxonomy" id="2518989"/>
    <lineage>
        <taxon>Bacteria</taxon>
        <taxon>Pseudomonadati</taxon>
        <taxon>Pseudomonadota</taxon>
        <taxon>Gammaproteobacteria</taxon>
        <taxon>Cellvibrionales</taxon>
        <taxon>Halieaceae</taxon>
        <taxon>Aequoribacter</taxon>
    </lineage>
</organism>
<accession>F3L4K5</accession>
<sequence>MAASTSLRRYIKFPKLLLSAAASVCFGAASVSYASIDWSLLSNNLLSQGQVKDAKGRAWLNQINELKNEPLELKLRGVNDYVNRSAQLASDMDSWGESHYWATPTELFNNEQGDSEDFALAKLLSLLMLGIHPERLVIVYTVAQGTTPSMTNPISHTVLLCLCGDDNAPLILDSIETRIIPAERRTDLRPVAAYRPFDYRYPQELRADNDYQPSQIQRYLAKLEAQGFPVMETH</sequence>
<name>F3L4K5_9GAMM</name>
<dbReference type="PANTHER" id="PTHR39327:SF1">
    <property type="entry name" value="BLR5470 PROTEIN"/>
    <property type="match status" value="1"/>
</dbReference>
<dbReference type="Gene3D" id="3.10.620.30">
    <property type="match status" value="1"/>
</dbReference>